<comment type="caution">
    <text evidence="7">The sequence shown here is derived from an EMBL/GenBank/DDBJ whole genome shotgun (WGS) entry which is preliminary data.</text>
</comment>
<organism evidence="7 8">
    <name type="scientific">Diploptera punctata</name>
    <name type="common">Pacific beetle cockroach</name>
    <dbReference type="NCBI Taxonomy" id="6984"/>
    <lineage>
        <taxon>Eukaryota</taxon>
        <taxon>Metazoa</taxon>
        <taxon>Ecdysozoa</taxon>
        <taxon>Arthropoda</taxon>
        <taxon>Hexapoda</taxon>
        <taxon>Insecta</taxon>
        <taxon>Pterygota</taxon>
        <taxon>Neoptera</taxon>
        <taxon>Polyneoptera</taxon>
        <taxon>Dictyoptera</taxon>
        <taxon>Blattodea</taxon>
        <taxon>Blaberoidea</taxon>
        <taxon>Blaberidae</taxon>
        <taxon>Diplopterinae</taxon>
        <taxon>Diploptera</taxon>
    </lineage>
</organism>
<dbReference type="InterPro" id="IPR018787">
    <property type="entry name" value="DUF2371_TMEM200"/>
</dbReference>
<keyword evidence="3 6" id="KW-0812">Transmembrane</keyword>
<reference evidence="7" key="1">
    <citation type="journal article" date="2023" name="IScience">
        <title>Live-bearing cockroach genome reveals convergent evolutionary mechanisms linked to viviparity in insects and beyond.</title>
        <authorList>
            <person name="Fouks B."/>
            <person name="Harrison M.C."/>
            <person name="Mikhailova A.A."/>
            <person name="Marchal E."/>
            <person name="English S."/>
            <person name="Carruthers M."/>
            <person name="Jennings E.C."/>
            <person name="Chiamaka E.L."/>
            <person name="Frigard R.A."/>
            <person name="Pippel M."/>
            <person name="Attardo G.M."/>
            <person name="Benoit J.B."/>
            <person name="Bornberg-Bauer E."/>
            <person name="Tobe S.S."/>
        </authorList>
    </citation>
    <scope>NUCLEOTIDE SEQUENCE</scope>
    <source>
        <strain evidence="7">Stay&amp;Tobe</strain>
    </source>
</reference>
<feature type="transmembrane region" description="Helical" evidence="6">
    <location>
        <begin position="67"/>
        <end position="87"/>
    </location>
</feature>
<evidence type="ECO:0000256" key="5">
    <source>
        <dbReference type="ARBA" id="ARBA00023136"/>
    </source>
</evidence>
<comment type="similarity">
    <text evidence="2">Belongs to the TMEM200 family.</text>
</comment>
<dbReference type="GO" id="GO:0016020">
    <property type="term" value="C:membrane"/>
    <property type="evidence" value="ECO:0007669"/>
    <property type="project" value="UniProtKB-SubCell"/>
</dbReference>
<evidence type="ECO:0000256" key="3">
    <source>
        <dbReference type="ARBA" id="ARBA00022692"/>
    </source>
</evidence>
<feature type="non-terminal residue" evidence="7">
    <location>
        <position position="1"/>
    </location>
</feature>
<keyword evidence="5 6" id="KW-0472">Membrane</keyword>
<proteinExistence type="inferred from homology"/>
<accession>A0AAD8E343</accession>
<protein>
    <submittedName>
        <fullName evidence="7">Uncharacterized protein</fullName>
    </submittedName>
</protein>
<gene>
    <name evidence="7" type="ORF">L9F63_007690</name>
</gene>
<dbReference type="PANTHER" id="PTHR31815:SF1">
    <property type="entry name" value="TRANSMEMBRANE PROTEIN 200C"/>
    <property type="match status" value="1"/>
</dbReference>
<evidence type="ECO:0000256" key="6">
    <source>
        <dbReference type="SAM" id="Phobius"/>
    </source>
</evidence>
<evidence type="ECO:0000256" key="2">
    <source>
        <dbReference type="ARBA" id="ARBA00005308"/>
    </source>
</evidence>
<comment type="subcellular location">
    <subcellularLocation>
        <location evidence="1">Membrane</location>
        <topology evidence="1">Multi-pass membrane protein</topology>
    </subcellularLocation>
</comment>
<keyword evidence="8" id="KW-1185">Reference proteome</keyword>
<evidence type="ECO:0000256" key="4">
    <source>
        <dbReference type="ARBA" id="ARBA00022989"/>
    </source>
</evidence>
<evidence type="ECO:0000313" key="8">
    <source>
        <dbReference type="Proteomes" id="UP001233999"/>
    </source>
</evidence>
<dbReference type="Proteomes" id="UP001233999">
    <property type="component" value="Unassembled WGS sequence"/>
</dbReference>
<evidence type="ECO:0000256" key="1">
    <source>
        <dbReference type="ARBA" id="ARBA00004141"/>
    </source>
</evidence>
<evidence type="ECO:0000313" key="7">
    <source>
        <dbReference type="EMBL" id="KAJ9575485.1"/>
    </source>
</evidence>
<dbReference type="PANTHER" id="PTHR31815">
    <property type="entry name" value="AGAP005329-PA"/>
    <property type="match status" value="1"/>
</dbReference>
<dbReference type="EMBL" id="JASPKZ010009837">
    <property type="protein sequence ID" value="KAJ9575485.1"/>
    <property type="molecule type" value="Genomic_DNA"/>
</dbReference>
<name>A0AAD8E343_DIPPU</name>
<reference evidence="7" key="2">
    <citation type="submission" date="2023-05" db="EMBL/GenBank/DDBJ databases">
        <authorList>
            <person name="Fouks B."/>
        </authorList>
    </citation>
    <scope>NUCLEOTIDE SEQUENCE</scope>
    <source>
        <strain evidence="7">Stay&amp;Tobe</strain>
        <tissue evidence="7">Testes</tissue>
    </source>
</reference>
<sequence length="88" mass="9991">MQRQTIRTRNPNINRVVKLVILPMTAYKKISVAPHQRRGYQPHGSQWNVQVVRGKVTTRCLWNACKALTLGLLLLLLGCAMATVGQYF</sequence>
<dbReference type="AlphaFoldDB" id="A0AAD8E343"/>
<keyword evidence="4 6" id="KW-1133">Transmembrane helix</keyword>